<evidence type="ECO:0000256" key="6">
    <source>
        <dbReference type="RuleBase" id="RU000682"/>
    </source>
</evidence>
<dbReference type="InterPro" id="IPR009057">
    <property type="entry name" value="Homeodomain-like_sf"/>
</dbReference>
<evidence type="ECO:0000256" key="4">
    <source>
        <dbReference type="ARBA" id="ARBA00023242"/>
    </source>
</evidence>
<sequence>MGLKVLSSRCVLSLVEDSAREARRKRTVISPSQTRILVQAFTRDRFPGIAAREELARQTGIPEARIQVRSPPSAWAQAVAQETGAFSPAKPLELDTRRLGPGLGLGGRGPKVGGLSGGLCGAFGPAGAPHFPGPRDSFAENGPAELTLGLPDQRTGGQAGCRMGATEAPAR</sequence>
<dbReference type="InterPro" id="IPR001356">
    <property type="entry name" value="HD"/>
</dbReference>
<feature type="region of interest" description="Disordered" evidence="7">
    <location>
        <begin position="127"/>
        <end position="171"/>
    </location>
</feature>
<dbReference type="Pfam" id="PF00046">
    <property type="entry name" value="Homeodomain"/>
    <property type="match status" value="1"/>
</dbReference>
<organism evidence="9 10">
    <name type="scientific">Onchocerca flexuosa</name>
    <dbReference type="NCBI Taxonomy" id="387005"/>
    <lineage>
        <taxon>Eukaryota</taxon>
        <taxon>Metazoa</taxon>
        <taxon>Ecdysozoa</taxon>
        <taxon>Nematoda</taxon>
        <taxon>Chromadorea</taxon>
        <taxon>Rhabditida</taxon>
        <taxon>Spirurina</taxon>
        <taxon>Spiruromorpha</taxon>
        <taxon>Filarioidea</taxon>
        <taxon>Onchocercidae</taxon>
        <taxon>Onchocerca</taxon>
    </lineage>
</organism>
<dbReference type="Proteomes" id="UP000242913">
    <property type="component" value="Unassembled WGS sequence"/>
</dbReference>
<evidence type="ECO:0000256" key="7">
    <source>
        <dbReference type="SAM" id="MobiDB-lite"/>
    </source>
</evidence>
<evidence type="ECO:0000256" key="1">
    <source>
        <dbReference type="ARBA" id="ARBA00004123"/>
    </source>
</evidence>
<evidence type="ECO:0000313" key="10">
    <source>
        <dbReference type="Proteomes" id="UP000242913"/>
    </source>
</evidence>
<name>A0A238BJ98_9BILA</name>
<dbReference type="GO" id="GO:0005634">
    <property type="term" value="C:nucleus"/>
    <property type="evidence" value="ECO:0007669"/>
    <property type="project" value="UniProtKB-SubCell"/>
</dbReference>
<dbReference type="OrthoDB" id="6159439at2759"/>
<evidence type="ECO:0000313" key="9">
    <source>
        <dbReference type="EMBL" id="OZC05539.1"/>
    </source>
</evidence>
<dbReference type="SMART" id="SM00389">
    <property type="entry name" value="HOX"/>
    <property type="match status" value="1"/>
</dbReference>
<evidence type="ECO:0000256" key="3">
    <source>
        <dbReference type="ARBA" id="ARBA00023155"/>
    </source>
</evidence>
<feature type="region of interest" description="Disordered" evidence="7">
    <location>
        <begin position="86"/>
        <end position="105"/>
    </location>
</feature>
<gene>
    <name evidence="9" type="ORF">X798_07487</name>
</gene>
<dbReference type="CDD" id="cd00086">
    <property type="entry name" value="homeodomain"/>
    <property type="match status" value="1"/>
</dbReference>
<dbReference type="PANTHER" id="PTHR46123">
    <property type="entry name" value="MIX-TYPE HOMEOBOX GENE 1-RELATED"/>
    <property type="match status" value="1"/>
</dbReference>
<feature type="domain" description="Homeobox" evidence="8">
    <location>
        <begin position="20"/>
        <end position="68"/>
    </location>
</feature>
<dbReference type="PROSITE" id="PS50071">
    <property type="entry name" value="HOMEOBOX_2"/>
    <property type="match status" value="1"/>
</dbReference>
<dbReference type="Gene3D" id="1.10.10.60">
    <property type="entry name" value="Homeodomain-like"/>
    <property type="match status" value="1"/>
</dbReference>
<dbReference type="PANTHER" id="PTHR46123:SF3">
    <property type="entry name" value="DOUBLE HOMEOBOX PROTEIN 1-RELATED"/>
    <property type="match status" value="1"/>
</dbReference>
<feature type="DNA-binding region" description="Homeobox" evidence="5">
    <location>
        <begin position="22"/>
        <end position="69"/>
    </location>
</feature>
<evidence type="ECO:0000256" key="5">
    <source>
        <dbReference type="PROSITE-ProRule" id="PRU00108"/>
    </source>
</evidence>
<keyword evidence="10" id="KW-1185">Reference proteome</keyword>
<dbReference type="SUPFAM" id="SSF46689">
    <property type="entry name" value="Homeodomain-like"/>
    <property type="match status" value="1"/>
</dbReference>
<keyword evidence="3 5" id="KW-0371">Homeobox</keyword>
<keyword evidence="4 5" id="KW-0539">Nucleus</keyword>
<accession>A0A238BJ98</accession>
<dbReference type="InterPro" id="IPR051306">
    <property type="entry name" value="Homeobox_regulator"/>
</dbReference>
<proteinExistence type="predicted"/>
<protein>
    <submittedName>
        <fullName evidence="9">Homeobox domain protein</fullName>
    </submittedName>
</protein>
<dbReference type="AlphaFoldDB" id="A0A238BJ98"/>
<reference evidence="9 10" key="1">
    <citation type="submission" date="2015-12" db="EMBL/GenBank/DDBJ databases">
        <title>Draft genome of the nematode, Onchocerca flexuosa.</title>
        <authorList>
            <person name="Mitreva M."/>
        </authorList>
    </citation>
    <scope>NUCLEOTIDE SEQUENCE [LARGE SCALE GENOMIC DNA]</scope>
    <source>
        <strain evidence="9">Red Deer</strain>
    </source>
</reference>
<evidence type="ECO:0000256" key="2">
    <source>
        <dbReference type="ARBA" id="ARBA00023125"/>
    </source>
</evidence>
<dbReference type="GO" id="GO:0000981">
    <property type="term" value="F:DNA-binding transcription factor activity, RNA polymerase II-specific"/>
    <property type="evidence" value="ECO:0007669"/>
    <property type="project" value="TreeGrafter"/>
</dbReference>
<dbReference type="GO" id="GO:0000977">
    <property type="term" value="F:RNA polymerase II transcription regulatory region sequence-specific DNA binding"/>
    <property type="evidence" value="ECO:0007669"/>
    <property type="project" value="TreeGrafter"/>
</dbReference>
<keyword evidence="2 5" id="KW-0238">DNA-binding</keyword>
<dbReference type="EMBL" id="KZ270834">
    <property type="protein sequence ID" value="OZC05539.1"/>
    <property type="molecule type" value="Genomic_DNA"/>
</dbReference>
<comment type="subcellular location">
    <subcellularLocation>
        <location evidence="1 5 6">Nucleus</location>
    </subcellularLocation>
</comment>
<evidence type="ECO:0000259" key="8">
    <source>
        <dbReference type="PROSITE" id="PS50071"/>
    </source>
</evidence>